<proteinExistence type="predicted"/>
<protein>
    <submittedName>
        <fullName evidence="1">Uncharacterized protein</fullName>
    </submittedName>
</protein>
<dbReference type="HOGENOM" id="CLU_2542307_0_0_1"/>
<evidence type="ECO:0000313" key="2">
    <source>
        <dbReference type="Proteomes" id="UP000008177"/>
    </source>
</evidence>
<reference evidence="2" key="1">
    <citation type="journal article" date="2011" name="PLoS Genet.">
        <title>Genomic analysis of the necrotrophic fungal pathogens Sclerotinia sclerotiorum and Botrytis cinerea.</title>
        <authorList>
            <person name="Amselem J."/>
            <person name="Cuomo C.A."/>
            <person name="van Kan J.A."/>
            <person name="Viaud M."/>
            <person name="Benito E.P."/>
            <person name="Couloux A."/>
            <person name="Coutinho P.M."/>
            <person name="de Vries R.P."/>
            <person name="Dyer P.S."/>
            <person name="Fillinger S."/>
            <person name="Fournier E."/>
            <person name="Gout L."/>
            <person name="Hahn M."/>
            <person name="Kohn L."/>
            <person name="Lapalu N."/>
            <person name="Plummer K.M."/>
            <person name="Pradier J.M."/>
            <person name="Quevillon E."/>
            <person name="Sharon A."/>
            <person name="Simon A."/>
            <person name="ten Have A."/>
            <person name="Tudzynski B."/>
            <person name="Tudzynski P."/>
            <person name="Wincker P."/>
            <person name="Andrew M."/>
            <person name="Anthouard V."/>
            <person name="Beever R.E."/>
            <person name="Beffa R."/>
            <person name="Benoit I."/>
            <person name="Bouzid O."/>
            <person name="Brault B."/>
            <person name="Chen Z."/>
            <person name="Choquer M."/>
            <person name="Collemare J."/>
            <person name="Cotton P."/>
            <person name="Danchin E.G."/>
            <person name="Da Silva C."/>
            <person name="Gautier A."/>
            <person name="Giraud C."/>
            <person name="Giraud T."/>
            <person name="Gonzalez C."/>
            <person name="Grossetete S."/>
            <person name="Guldener U."/>
            <person name="Henrissat B."/>
            <person name="Howlett B.J."/>
            <person name="Kodira C."/>
            <person name="Kretschmer M."/>
            <person name="Lappartient A."/>
            <person name="Leroch M."/>
            <person name="Levis C."/>
            <person name="Mauceli E."/>
            <person name="Neuveglise C."/>
            <person name="Oeser B."/>
            <person name="Pearson M."/>
            <person name="Poulain J."/>
            <person name="Poussereau N."/>
            <person name="Quesneville H."/>
            <person name="Rascle C."/>
            <person name="Schumacher J."/>
            <person name="Segurens B."/>
            <person name="Sexton A."/>
            <person name="Silva E."/>
            <person name="Sirven C."/>
            <person name="Soanes D.M."/>
            <person name="Talbot N.J."/>
            <person name="Templeton M."/>
            <person name="Yandava C."/>
            <person name="Yarden O."/>
            <person name="Zeng Q."/>
            <person name="Rollins J.A."/>
            <person name="Lebrun M.H."/>
            <person name="Dickman M."/>
        </authorList>
    </citation>
    <scope>NUCLEOTIDE SEQUENCE [LARGE SCALE GENOMIC DNA]</scope>
    <source>
        <strain evidence="2">T4</strain>
    </source>
</reference>
<dbReference type="Proteomes" id="UP000008177">
    <property type="component" value="Unplaced contigs"/>
</dbReference>
<accession>G2Y973</accession>
<name>G2Y973_BOTF4</name>
<gene>
    <name evidence="1" type="ORF">BofuT4_uP030250.1</name>
</gene>
<evidence type="ECO:0000313" key="1">
    <source>
        <dbReference type="EMBL" id="CCD49149.1"/>
    </source>
</evidence>
<dbReference type="InParanoid" id="G2Y973"/>
<organism evidence="1 2">
    <name type="scientific">Botryotinia fuckeliana (strain T4)</name>
    <name type="common">Noble rot fungus</name>
    <name type="synonym">Botrytis cinerea</name>
    <dbReference type="NCBI Taxonomy" id="999810"/>
    <lineage>
        <taxon>Eukaryota</taxon>
        <taxon>Fungi</taxon>
        <taxon>Dikarya</taxon>
        <taxon>Ascomycota</taxon>
        <taxon>Pezizomycotina</taxon>
        <taxon>Leotiomycetes</taxon>
        <taxon>Helotiales</taxon>
        <taxon>Sclerotiniaceae</taxon>
        <taxon>Botrytis</taxon>
    </lineage>
</organism>
<dbReference type="OrthoDB" id="4772757at2759"/>
<sequence>MLSMFIAIAGFIGKRQRVQHCTEKFSLILEPTSYPASIVEECGRFRQKHIDRTALLYTIESGDLLTLRLLVEADCPVKIIRDR</sequence>
<dbReference type="EMBL" id="FQ790300">
    <property type="protein sequence ID" value="CCD49149.1"/>
    <property type="molecule type" value="Genomic_DNA"/>
</dbReference>
<dbReference type="AlphaFoldDB" id="G2Y973"/>